<evidence type="ECO:0000313" key="11">
    <source>
        <dbReference type="EMBL" id="QKO01438.1"/>
    </source>
</evidence>
<keyword evidence="6 10" id="KW-1133">Transmembrane helix</keyword>
<evidence type="ECO:0000256" key="1">
    <source>
        <dbReference type="ARBA" id="ARBA00004141"/>
    </source>
</evidence>
<keyword evidence="3 10" id="KW-0808">Transferase</keyword>
<dbReference type="GO" id="GO:0005789">
    <property type="term" value="C:endoplasmic reticulum membrane"/>
    <property type="evidence" value="ECO:0007669"/>
    <property type="project" value="TreeGrafter"/>
</dbReference>
<accession>A0A6N0A1Y4</accession>
<keyword evidence="7 10" id="KW-0443">Lipid metabolism</keyword>
<gene>
    <name evidence="11" type="primary">ELO4</name>
</gene>
<dbReference type="GO" id="GO:0034626">
    <property type="term" value="P:fatty acid elongation, polyunsaturated fatty acid"/>
    <property type="evidence" value="ECO:0007669"/>
    <property type="project" value="TreeGrafter"/>
</dbReference>
<comment type="similarity">
    <text evidence="10">Belongs to the ELO family.</text>
</comment>
<dbReference type="PANTHER" id="PTHR11157">
    <property type="entry name" value="FATTY ACID ACYL TRANSFERASE-RELATED"/>
    <property type="match status" value="1"/>
</dbReference>
<reference evidence="11" key="1">
    <citation type="journal article" date="2020" name="J. Insect Physiol.">
        <title>The fatty acid elongase gene LmELO7 is required for hydrocarbon biosynthesis and cuticle permeability in the migratory locust, Locusta migratoria.</title>
        <authorList>
            <person name="Zhao X."/>
            <person name="Yang Y."/>
            <person name="Niu N."/>
            <person name="Zhao Y."/>
            <person name="Liu W."/>
            <person name="Ma E."/>
            <person name="Moussian B."/>
            <person name="Zhang J."/>
        </authorList>
    </citation>
    <scope>NUCLEOTIDE SEQUENCE</scope>
</reference>
<dbReference type="InterPro" id="IPR002076">
    <property type="entry name" value="ELO_fam"/>
</dbReference>
<keyword evidence="4 10" id="KW-0812">Transmembrane</keyword>
<dbReference type="GO" id="GO:0009922">
    <property type="term" value="F:fatty acid elongase activity"/>
    <property type="evidence" value="ECO:0007669"/>
    <property type="project" value="UniProtKB-EC"/>
</dbReference>
<evidence type="ECO:0000256" key="8">
    <source>
        <dbReference type="ARBA" id="ARBA00023136"/>
    </source>
</evidence>
<dbReference type="Pfam" id="PF01151">
    <property type="entry name" value="ELO"/>
    <property type="match status" value="1"/>
</dbReference>
<evidence type="ECO:0000256" key="5">
    <source>
        <dbReference type="ARBA" id="ARBA00022832"/>
    </source>
</evidence>
<evidence type="ECO:0000256" key="10">
    <source>
        <dbReference type="RuleBase" id="RU361115"/>
    </source>
</evidence>
<keyword evidence="9 10" id="KW-0275">Fatty acid biosynthesis</keyword>
<evidence type="ECO:0000256" key="9">
    <source>
        <dbReference type="ARBA" id="ARBA00023160"/>
    </source>
</evidence>
<dbReference type="GO" id="GO:0034625">
    <property type="term" value="P:fatty acid elongation, monounsaturated fatty acid"/>
    <property type="evidence" value="ECO:0007669"/>
    <property type="project" value="TreeGrafter"/>
</dbReference>
<dbReference type="EMBL" id="MN329749">
    <property type="protein sequence ID" value="QKO01438.1"/>
    <property type="molecule type" value="mRNA"/>
</dbReference>
<feature type="transmembrane region" description="Helical" evidence="10">
    <location>
        <begin position="217"/>
        <end position="234"/>
    </location>
</feature>
<feature type="transmembrane region" description="Helical" evidence="10">
    <location>
        <begin position="67"/>
        <end position="86"/>
    </location>
</feature>
<evidence type="ECO:0000256" key="6">
    <source>
        <dbReference type="ARBA" id="ARBA00022989"/>
    </source>
</evidence>
<feature type="transmembrane region" description="Helical" evidence="10">
    <location>
        <begin position="185"/>
        <end position="205"/>
    </location>
</feature>
<comment type="subcellular location">
    <subcellularLocation>
        <location evidence="1">Membrane</location>
        <topology evidence="1">Multi-pass membrane protein</topology>
    </subcellularLocation>
</comment>
<protein>
    <recommendedName>
        <fullName evidence="10">Elongation of very long chain fatty acids protein</fullName>
        <ecNumber evidence="10">2.3.1.199</ecNumber>
    </recommendedName>
    <alternativeName>
        <fullName evidence="10">Very-long-chain 3-oxoacyl-CoA synthase</fullName>
    </alternativeName>
</protein>
<proteinExistence type="evidence at transcript level"/>
<feature type="transmembrane region" description="Helical" evidence="10">
    <location>
        <begin position="26"/>
        <end position="46"/>
    </location>
</feature>
<dbReference type="GO" id="GO:0019367">
    <property type="term" value="P:fatty acid elongation, saturated fatty acid"/>
    <property type="evidence" value="ECO:0007669"/>
    <property type="project" value="TreeGrafter"/>
</dbReference>
<feature type="transmembrane region" description="Helical" evidence="10">
    <location>
        <begin position="246"/>
        <end position="267"/>
    </location>
</feature>
<evidence type="ECO:0000256" key="3">
    <source>
        <dbReference type="ARBA" id="ARBA00022679"/>
    </source>
</evidence>
<name>A0A6N0A1Y4_LOCMI</name>
<evidence type="ECO:0000256" key="7">
    <source>
        <dbReference type="ARBA" id="ARBA00023098"/>
    </source>
</evidence>
<sequence length="315" mass="36583">MTQLVQDLVHGYRDIMDNRSDPRVNHWPMMSSPMPTLIICILYAYCSKVVGPKLMENRKPFQLRNVLIVYNLLQTLFSSWIFYEYLQSGWAGHYSFRCQPVDYSYSPMGLRMANTCWWYYISKFTEFFDTLFFILRKKNKQVSNLHVIHHGCMPMSVWMGLKFAPGGHSWIGIKWVPSGSTFLPAMANSFIHVLMYTYYGLSALGPAVAKYLWWKKYLTILQLIQFTTAMVMGINGIRSGCDFPIWMQYTLVIYMMSFIALFGNFYAKAYMAKGSKVFDGNESSYRKCISQEVHQNGFTSHTSNGITEDKSKKIK</sequence>
<keyword evidence="8 10" id="KW-0472">Membrane</keyword>
<keyword evidence="2 10" id="KW-0444">Lipid biosynthesis</keyword>
<dbReference type="PANTHER" id="PTHR11157:SF162">
    <property type="entry name" value="ELONGATION OF VERY LONG CHAIN FATTY ACIDS PROTEIN"/>
    <property type="match status" value="1"/>
</dbReference>
<evidence type="ECO:0000256" key="4">
    <source>
        <dbReference type="ARBA" id="ARBA00022692"/>
    </source>
</evidence>
<dbReference type="EC" id="2.3.1.199" evidence="10"/>
<keyword evidence="5 10" id="KW-0276">Fatty acid metabolism</keyword>
<evidence type="ECO:0000256" key="2">
    <source>
        <dbReference type="ARBA" id="ARBA00022516"/>
    </source>
</evidence>
<dbReference type="AlphaFoldDB" id="A0A6N0A1Y4"/>
<dbReference type="GO" id="GO:0030148">
    <property type="term" value="P:sphingolipid biosynthetic process"/>
    <property type="evidence" value="ECO:0007669"/>
    <property type="project" value="TreeGrafter"/>
</dbReference>
<dbReference type="GO" id="GO:0042761">
    <property type="term" value="P:very long-chain fatty acid biosynthetic process"/>
    <property type="evidence" value="ECO:0007669"/>
    <property type="project" value="TreeGrafter"/>
</dbReference>
<comment type="catalytic activity">
    <reaction evidence="10">
        <text>a very-long-chain acyl-CoA + malonyl-CoA + H(+) = a very-long-chain 3-oxoacyl-CoA + CO2 + CoA</text>
        <dbReference type="Rhea" id="RHEA:32727"/>
        <dbReference type="ChEBI" id="CHEBI:15378"/>
        <dbReference type="ChEBI" id="CHEBI:16526"/>
        <dbReference type="ChEBI" id="CHEBI:57287"/>
        <dbReference type="ChEBI" id="CHEBI:57384"/>
        <dbReference type="ChEBI" id="CHEBI:90725"/>
        <dbReference type="ChEBI" id="CHEBI:90736"/>
        <dbReference type="EC" id="2.3.1.199"/>
    </reaction>
</comment>
<organism evidence="11">
    <name type="scientific">Locusta migratoria</name>
    <name type="common">Migratory locust</name>
    <dbReference type="NCBI Taxonomy" id="7004"/>
    <lineage>
        <taxon>Eukaryota</taxon>
        <taxon>Metazoa</taxon>
        <taxon>Ecdysozoa</taxon>
        <taxon>Arthropoda</taxon>
        <taxon>Hexapoda</taxon>
        <taxon>Insecta</taxon>
        <taxon>Pterygota</taxon>
        <taxon>Neoptera</taxon>
        <taxon>Polyneoptera</taxon>
        <taxon>Orthoptera</taxon>
        <taxon>Caelifera</taxon>
        <taxon>Acrididea</taxon>
        <taxon>Acridomorpha</taxon>
        <taxon>Acridoidea</taxon>
        <taxon>Acrididae</taxon>
        <taxon>Oedipodinae</taxon>
        <taxon>Locusta</taxon>
    </lineage>
</organism>